<dbReference type="Pfam" id="PF01909">
    <property type="entry name" value="NTP_transf_2"/>
    <property type="match status" value="1"/>
</dbReference>
<sequence>MKKEPMEAAERVIHRHYPDCLLAVLGGSASRGEHNEQSDLDIVILERDGDEMRRKTLEADGWIVELFILSLSSYREYFDEGVMAANPTLQRITAEGKVLRSLPEGEAVRVEAQHDLNYGPMPWMQTDIDEYRYMITEYVQDLKNPKRDGEKWFTVQKIMTVLCEFVLRVNGEWTGEGKMLFRLFHRFSTTLGDQLEVSLSAMYRQDDPSLLLAFTEQMLNPFGGMLLVGYEE</sequence>
<gene>
    <name evidence="2" type="ORF">AWU65_27615</name>
</gene>
<protein>
    <recommendedName>
        <fullName evidence="1">Polymerase nucleotidyl transferase domain-containing protein</fullName>
    </recommendedName>
</protein>
<dbReference type="RefSeq" id="WP_063480072.1">
    <property type="nucleotide sequence ID" value="NZ_CP147845.1"/>
</dbReference>
<dbReference type="CDD" id="cd05403">
    <property type="entry name" value="NT_KNTase_like"/>
    <property type="match status" value="1"/>
</dbReference>
<reference evidence="2" key="1">
    <citation type="journal article" date="2016" name="Genome Announc.">
        <title>Draft genomes of two strains of Paenibacillus glucanolyticus with capability to degrade lignocellulose.</title>
        <authorList>
            <person name="Mathews S.L."/>
            <person name="Pawlak J."/>
            <person name="Grunden A.M."/>
        </authorList>
    </citation>
    <scope>NUCLEOTIDE SEQUENCE [LARGE SCALE GENOMIC DNA]</scope>
    <source>
        <strain evidence="2">SLM1</strain>
    </source>
</reference>
<keyword evidence="3" id="KW-1185">Reference proteome</keyword>
<dbReference type="Proteomes" id="UP000076796">
    <property type="component" value="Unassembled WGS sequence"/>
</dbReference>
<feature type="domain" description="Polymerase nucleotidyl transferase" evidence="1">
    <location>
        <begin position="22"/>
        <end position="57"/>
    </location>
</feature>
<dbReference type="InterPro" id="IPR043519">
    <property type="entry name" value="NT_sf"/>
</dbReference>
<evidence type="ECO:0000313" key="3">
    <source>
        <dbReference type="Proteomes" id="UP000076796"/>
    </source>
</evidence>
<dbReference type="OrthoDB" id="43980at2"/>
<evidence type="ECO:0000313" key="2">
    <source>
        <dbReference type="EMBL" id="KZS43852.1"/>
    </source>
</evidence>
<dbReference type="EMBL" id="LWMH01000002">
    <property type="protein sequence ID" value="KZS43852.1"/>
    <property type="molecule type" value="Genomic_DNA"/>
</dbReference>
<accession>A0A163EKJ8</accession>
<comment type="caution">
    <text evidence="2">The sequence shown here is derived from an EMBL/GenBank/DDBJ whole genome shotgun (WGS) entry which is preliminary data.</text>
</comment>
<name>A0A163EKJ8_9BACL</name>
<dbReference type="SUPFAM" id="SSF81301">
    <property type="entry name" value="Nucleotidyltransferase"/>
    <property type="match status" value="1"/>
</dbReference>
<dbReference type="GO" id="GO:0016779">
    <property type="term" value="F:nucleotidyltransferase activity"/>
    <property type="evidence" value="ECO:0007669"/>
    <property type="project" value="InterPro"/>
</dbReference>
<dbReference type="STRING" id="59843.A3958_26350"/>
<dbReference type="Gene3D" id="3.30.460.10">
    <property type="entry name" value="Beta Polymerase, domain 2"/>
    <property type="match status" value="1"/>
</dbReference>
<dbReference type="GeneID" id="97554595"/>
<dbReference type="AlphaFoldDB" id="A0A163EKJ8"/>
<proteinExistence type="predicted"/>
<evidence type="ECO:0000259" key="1">
    <source>
        <dbReference type="Pfam" id="PF01909"/>
    </source>
</evidence>
<organism evidence="2 3">
    <name type="scientific">Paenibacillus glucanolyticus</name>
    <dbReference type="NCBI Taxonomy" id="59843"/>
    <lineage>
        <taxon>Bacteria</taxon>
        <taxon>Bacillati</taxon>
        <taxon>Bacillota</taxon>
        <taxon>Bacilli</taxon>
        <taxon>Bacillales</taxon>
        <taxon>Paenibacillaceae</taxon>
        <taxon>Paenibacillus</taxon>
    </lineage>
</organism>
<dbReference type="InterPro" id="IPR002934">
    <property type="entry name" value="Polymerase_NTP_transf_dom"/>
</dbReference>